<dbReference type="PANTHER" id="PTHR31954:SF1">
    <property type="entry name" value="CILIA- AND FLAGELLA-ASSOCIATED PROTEIN 157"/>
    <property type="match status" value="1"/>
</dbReference>
<feature type="non-terminal residue" evidence="9">
    <location>
        <position position="1"/>
    </location>
</feature>
<evidence type="ECO:0000313" key="9">
    <source>
        <dbReference type="EMBL" id="PAA52969.1"/>
    </source>
</evidence>
<feature type="compositionally biased region" description="Basic and acidic residues" evidence="8">
    <location>
        <begin position="1"/>
        <end position="20"/>
    </location>
</feature>
<keyword evidence="6" id="KW-0966">Cell projection</keyword>
<dbReference type="EMBL" id="NIVC01003157">
    <property type="protein sequence ID" value="PAA52969.1"/>
    <property type="molecule type" value="Genomic_DNA"/>
</dbReference>
<dbReference type="PANTHER" id="PTHR31954">
    <property type="entry name" value="CILIA- AND FLAGELLA-ASSOCIATED PROTEIN 157"/>
    <property type="match status" value="1"/>
</dbReference>
<comment type="caution">
    <text evidence="9">The sequence shown here is derived from an EMBL/GenBank/DDBJ whole genome shotgun (WGS) entry which is preliminary data.</text>
</comment>
<organism evidence="9 10">
    <name type="scientific">Macrostomum lignano</name>
    <dbReference type="NCBI Taxonomy" id="282301"/>
    <lineage>
        <taxon>Eukaryota</taxon>
        <taxon>Metazoa</taxon>
        <taxon>Spiralia</taxon>
        <taxon>Lophotrochozoa</taxon>
        <taxon>Platyhelminthes</taxon>
        <taxon>Rhabditophora</taxon>
        <taxon>Macrostomorpha</taxon>
        <taxon>Macrostomida</taxon>
        <taxon>Macrostomidae</taxon>
        <taxon>Macrostomum</taxon>
    </lineage>
</organism>
<comment type="subcellular location">
    <subcellularLocation>
        <location evidence="1">Cell projection</location>
        <location evidence="1">Cilium</location>
    </subcellularLocation>
</comment>
<feature type="region of interest" description="Disordered" evidence="8">
    <location>
        <begin position="1"/>
        <end position="26"/>
    </location>
</feature>
<proteinExistence type="inferred from homology"/>
<dbReference type="GO" id="GO:0036064">
    <property type="term" value="C:ciliary basal body"/>
    <property type="evidence" value="ECO:0007669"/>
    <property type="project" value="TreeGrafter"/>
</dbReference>
<dbReference type="InterPro" id="IPR038844">
    <property type="entry name" value="CFAP157"/>
</dbReference>
<keyword evidence="5" id="KW-0969">Cilium</keyword>
<evidence type="ECO:0000256" key="4">
    <source>
        <dbReference type="ARBA" id="ARBA00023054"/>
    </source>
</evidence>
<evidence type="ECO:0000256" key="8">
    <source>
        <dbReference type="SAM" id="MobiDB-lite"/>
    </source>
</evidence>
<evidence type="ECO:0000256" key="5">
    <source>
        <dbReference type="ARBA" id="ARBA00023069"/>
    </source>
</evidence>
<keyword evidence="4 7" id="KW-0175">Coiled coil</keyword>
<dbReference type="OrthoDB" id="166611at2759"/>
<sequence length="512" mass="57627">SAPARAKLDGNRGAVEDHQKVGPQQEQQKQAMLRQLHSLKSQVSRLQCRCDELVLLNQQLEGRGSSLAADTEDILEYLRGQLSEKASNCQRLQEELRCLREAHEAEQRAYSERAEAQRREHQDMKENLESDLLSLQGKLTALEEYRLLKEELAAKFAELELQTNGEQAHQRQELYDLDRSGVVTKDAQRKEMLRRVTDVAAELRTASRRQQVETGRLTIQANAELNRRLREISDAVAHLVGVGDEARARERENLTEIDVLAGVEREMTARTQGSLKKIRLLADDCRRLDTQLIDMEERSEAAQTVASEHGRLRQQVVELNQAAAAARDRLSRATADLHEISTRASNVSRCGRRLRRQLMRCSADVNEALASLLMPDDELTEAEAVFRRRRMLARLLDLLLTAARIGLGPKPESLGQRRAVSAPNKLLIAARNARHPAAYARPSTTALPPQCLFVSQRLVEFGLVSAETASGDASDVNKGDHRRLRQPLRQRCNSRRRPHSTTAAAIVPAFNF</sequence>
<evidence type="ECO:0000256" key="6">
    <source>
        <dbReference type="ARBA" id="ARBA00023273"/>
    </source>
</evidence>
<evidence type="ECO:0000256" key="2">
    <source>
        <dbReference type="ARBA" id="ARBA00010841"/>
    </source>
</evidence>
<evidence type="ECO:0000256" key="1">
    <source>
        <dbReference type="ARBA" id="ARBA00004138"/>
    </source>
</evidence>
<evidence type="ECO:0000313" key="10">
    <source>
        <dbReference type="Proteomes" id="UP000215902"/>
    </source>
</evidence>
<reference evidence="9 10" key="1">
    <citation type="submission" date="2017-06" db="EMBL/GenBank/DDBJ databases">
        <title>A platform for efficient transgenesis in Macrostomum lignano, a flatworm model organism for stem cell research.</title>
        <authorList>
            <person name="Berezikov E."/>
        </authorList>
    </citation>
    <scope>NUCLEOTIDE SEQUENCE [LARGE SCALE GENOMIC DNA]</scope>
    <source>
        <strain evidence="9">DV1</strain>
        <tissue evidence="9">Whole organism</tissue>
    </source>
</reference>
<dbReference type="AlphaFoldDB" id="A0A267DWL9"/>
<dbReference type="Proteomes" id="UP000215902">
    <property type="component" value="Unassembled WGS sequence"/>
</dbReference>
<comment type="similarity">
    <text evidence="2">Belongs to the CFAP157 family.</text>
</comment>
<dbReference type="GO" id="GO:0008017">
    <property type="term" value="F:microtubule binding"/>
    <property type="evidence" value="ECO:0007669"/>
    <property type="project" value="TreeGrafter"/>
</dbReference>
<keyword evidence="10" id="KW-1185">Reference proteome</keyword>
<feature type="coiled-coil region" evidence="7">
    <location>
        <begin position="309"/>
        <end position="336"/>
    </location>
</feature>
<accession>A0A267DWL9</accession>
<dbReference type="STRING" id="282301.A0A267DWL9"/>
<feature type="coiled-coil region" evidence="7">
    <location>
        <begin position="75"/>
        <end position="162"/>
    </location>
</feature>
<protein>
    <recommendedName>
        <fullName evidence="3">Cilia- and flagella-associated protein 157</fullName>
    </recommendedName>
</protein>
<name>A0A267DWL9_9PLAT</name>
<evidence type="ECO:0000256" key="7">
    <source>
        <dbReference type="SAM" id="Coils"/>
    </source>
</evidence>
<evidence type="ECO:0000256" key="3">
    <source>
        <dbReference type="ARBA" id="ARBA00014087"/>
    </source>
</evidence>
<gene>
    <name evidence="9" type="ORF">BOX15_Mlig034595g2</name>
</gene>